<protein>
    <submittedName>
        <fullName evidence="2">Ubiquinone/menaquinone biosynthesis C-methylase UbiE</fullName>
    </submittedName>
</protein>
<dbReference type="Proteomes" id="UP000239485">
    <property type="component" value="Unassembled WGS sequence"/>
</dbReference>
<reference evidence="2 3" key="1">
    <citation type="submission" date="2018-02" db="EMBL/GenBank/DDBJ databases">
        <title>Genomic Encyclopedia of Archaeal and Bacterial Type Strains, Phase II (KMG-II): from individual species to whole genera.</title>
        <authorList>
            <person name="Goeker M."/>
        </authorList>
    </citation>
    <scope>NUCLEOTIDE SEQUENCE [LARGE SCALE GENOMIC DNA]</scope>
    <source>
        <strain evidence="2 3">DSM 22857</strain>
    </source>
</reference>
<feature type="domain" description="Methyltransferase type 11" evidence="1">
    <location>
        <begin position="48"/>
        <end position="146"/>
    </location>
</feature>
<proteinExistence type="predicted"/>
<dbReference type="Pfam" id="PF08241">
    <property type="entry name" value="Methyltransf_11"/>
    <property type="match status" value="1"/>
</dbReference>
<keyword evidence="2" id="KW-0489">Methyltransferase</keyword>
<dbReference type="GO" id="GO:0032259">
    <property type="term" value="P:methylation"/>
    <property type="evidence" value="ECO:0007669"/>
    <property type="project" value="UniProtKB-KW"/>
</dbReference>
<gene>
    <name evidence="2" type="ORF">CLV92_1285</name>
</gene>
<keyword evidence="2" id="KW-0830">Ubiquinone</keyword>
<keyword evidence="2" id="KW-0808">Transferase</keyword>
<dbReference type="EMBL" id="PTJD01000028">
    <property type="protein sequence ID" value="PPK90175.1"/>
    <property type="molecule type" value="Genomic_DNA"/>
</dbReference>
<dbReference type="SUPFAM" id="SSF53335">
    <property type="entry name" value="S-adenosyl-L-methionine-dependent methyltransferases"/>
    <property type="match status" value="1"/>
</dbReference>
<dbReference type="InterPro" id="IPR013216">
    <property type="entry name" value="Methyltransf_11"/>
</dbReference>
<accession>A0A2S6IBV3</accession>
<dbReference type="AlphaFoldDB" id="A0A2S6IBV3"/>
<comment type="caution">
    <text evidence="2">The sequence shown here is derived from an EMBL/GenBank/DDBJ whole genome shotgun (WGS) entry which is preliminary data.</text>
</comment>
<dbReference type="CDD" id="cd02440">
    <property type="entry name" value="AdoMet_MTases"/>
    <property type="match status" value="1"/>
</dbReference>
<dbReference type="PANTHER" id="PTHR43591:SF24">
    <property type="entry name" value="2-METHOXY-6-POLYPRENYL-1,4-BENZOQUINOL METHYLASE, MITOCHONDRIAL"/>
    <property type="match status" value="1"/>
</dbReference>
<dbReference type="RefSeq" id="WP_104435936.1">
    <property type="nucleotide sequence ID" value="NZ_PTJD01000028.1"/>
</dbReference>
<dbReference type="GO" id="GO:0008757">
    <property type="term" value="F:S-adenosylmethionine-dependent methyltransferase activity"/>
    <property type="evidence" value="ECO:0007669"/>
    <property type="project" value="InterPro"/>
</dbReference>
<name>A0A2S6IBV3_9ACTN</name>
<dbReference type="Gene3D" id="3.40.50.150">
    <property type="entry name" value="Vaccinia Virus protein VP39"/>
    <property type="match status" value="1"/>
</dbReference>
<dbReference type="PANTHER" id="PTHR43591">
    <property type="entry name" value="METHYLTRANSFERASE"/>
    <property type="match status" value="1"/>
</dbReference>
<organism evidence="2 3">
    <name type="scientific">Kineococcus xinjiangensis</name>
    <dbReference type="NCBI Taxonomy" id="512762"/>
    <lineage>
        <taxon>Bacteria</taxon>
        <taxon>Bacillati</taxon>
        <taxon>Actinomycetota</taxon>
        <taxon>Actinomycetes</taxon>
        <taxon>Kineosporiales</taxon>
        <taxon>Kineosporiaceae</taxon>
        <taxon>Kineococcus</taxon>
    </lineage>
</organism>
<dbReference type="OrthoDB" id="9802632at2"/>
<evidence type="ECO:0000259" key="1">
    <source>
        <dbReference type="Pfam" id="PF08241"/>
    </source>
</evidence>
<keyword evidence="3" id="KW-1185">Reference proteome</keyword>
<sequence>MDVPEGVQEYYARGQERDRLERGQGRLEALRTWELLGRWLPSAPATVLDVGGAAGRYALPLAAAGYRVHLLDPVPLHVQQAEEASHAADHPLASALQADARELPFPDDSTDAVLLLGPLYHLPERTDRLQALAEAHRVLRPGGVVIAAAISRWASAVDALATGLVRDPDFTAIVAEDLASGVHRNPGLRPRWFTTAYFHRPDDLREEVSSVGLQPEGPVAVEGVARLAPELDALLDDPATRDRILDVVRATESEPALLGASGHLLIAGRKHT</sequence>
<evidence type="ECO:0000313" key="3">
    <source>
        <dbReference type="Proteomes" id="UP000239485"/>
    </source>
</evidence>
<dbReference type="InterPro" id="IPR029063">
    <property type="entry name" value="SAM-dependent_MTases_sf"/>
</dbReference>
<evidence type="ECO:0000313" key="2">
    <source>
        <dbReference type="EMBL" id="PPK90175.1"/>
    </source>
</evidence>